<dbReference type="EMBL" id="OZ034815">
    <property type="protein sequence ID" value="CAL1372103.1"/>
    <property type="molecule type" value="Genomic_DNA"/>
</dbReference>
<keyword evidence="2" id="KW-1185">Reference proteome</keyword>
<gene>
    <name evidence="1" type="ORF">LTRI10_LOCUS14127</name>
</gene>
<accession>A0AAV2DFY1</accession>
<evidence type="ECO:0000313" key="2">
    <source>
        <dbReference type="Proteomes" id="UP001497516"/>
    </source>
</evidence>
<reference evidence="1 2" key="1">
    <citation type="submission" date="2024-04" db="EMBL/GenBank/DDBJ databases">
        <authorList>
            <person name="Fracassetti M."/>
        </authorList>
    </citation>
    <scope>NUCLEOTIDE SEQUENCE [LARGE SCALE GENOMIC DNA]</scope>
</reference>
<protein>
    <submittedName>
        <fullName evidence="1">Uncharacterized protein</fullName>
    </submittedName>
</protein>
<name>A0AAV2DFY1_9ROSI</name>
<proteinExistence type="predicted"/>
<dbReference type="Proteomes" id="UP001497516">
    <property type="component" value="Chromosome 2"/>
</dbReference>
<organism evidence="1 2">
    <name type="scientific">Linum trigynum</name>
    <dbReference type="NCBI Taxonomy" id="586398"/>
    <lineage>
        <taxon>Eukaryota</taxon>
        <taxon>Viridiplantae</taxon>
        <taxon>Streptophyta</taxon>
        <taxon>Embryophyta</taxon>
        <taxon>Tracheophyta</taxon>
        <taxon>Spermatophyta</taxon>
        <taxon>Magnoliopsida</taxon>
        <taxon>eudicotyledons</taxon>
        <taxon>Gunneridae</taxon>
        <taxon>Pentapetalae</taxon>
        <taxon>rosids</taxon>
        <taxon>fabids</taxon>
        <taxon>Malpighiales</taxon>
        <taxon>Linaceae</taxon>
        <taxon>Linum</taxon>
    </lineage>
</organism>
<dbReference type="AlphaFoldDB" id="A0AAV2DFY1"/>
<evidence type="ECO:0000313" key="1">
    <source>
        <dbReference type="EMBL" id="CAL1372103.1"/>
    </source>
</evidence>
<sequence length="126" mass="13785">MDIMNEGIEKSLRETGLGSNSTIKKKAKKLEFNNDEAIANVVSELGGLKPVISKAVEALGSLMGDLGDDNNKQAALMIEIGKIEGLTRCEVIDAAIALVDNESKTRLFYAFDNDEDRCYFVKSVLR</sequence>